<keyword evidence="4 5" id="KW-0472">Membrane</keyword>
<evidence type="ECO:0000256" key="2">
    <source>
        <dbReference type="ARBA" id="ARBA00022692"/>
    </source>
</evidence>
<gene>
    <name evidence="7" type="ORF">BRCON_1934</name>
</gene>
<name>A0A2Z4Y6C6_SUMC1</name>
<reference evidence="7 8" key="1">
    <citation type="submission" date="2018-05" db="EMBL/GenBank/DDBJ databases">
        <title>A metagenomic window into the 2 km-deep terrestrial subsurface aquifer revealed taxonomically and functionally diverse microbial community comprising novel uncultured bacterial lineages.</title>
        <authorList>
            <person name="Kadnikov V.V."/>
            <person name="Mardanov A.V."/>
            <person name="Beletsky A.V."/>
            <person name="Banks D."/>
            <person name="Pimenov N.V."/>
            <person name="Frank Y.A."/>
            <person name="Karnachuk O.V."/>
            <person name="Ravin N.V."/>
        </authorList>
    </citation>
    <scope>NUCLEOTIDE SEQUENCE [LARGE SCALE GENOMIC DNA]</scope>
    <source>
        <strain evidence="7">BY</strain>
    </source>
</reference>
<proteinExistence type="inferred from homology"/>
<dbReference type="CDD" id="cd06261">
    <property type="entry name" value="TM_PBP2"/>
    <property type="match status" value="1"/>
</dbReference>
<organism evidence="7 8">
    <name type="scientific">Sumerlaea chitinivorans</name>
    <dbReference type="NCBI Taxonomy" id="2250252"/>
    <lineage>
        <taxon>Bacteria</taxon>
        <taxon>Candidatus Sumerlaeota</taxon>
        <taxon>Candidatus Sumerlaeia</taxon>
        <taxon>Candidatus Sumerlaeales</taxon>
        <taxon>Candidatus Sumerlaeaceae</taxon>
        <taxon>Candidatus Sumerlaea</taxon>
    </lineage>
</organism>
<feature type="transmembrane region" description="Helical" evidence="5">
    <location>
        <begin position="354"/>
        <end position="374"/>
    </location>
</feature>
<dbReference type="GO" id="GO:0005886">
    <property type="term" value="C:plasma membrane"/>
    <property type="evidence" value="ECO:0007669"/>
    <property type="project" value="UniProtKB-SubCell"/>
</dbReference>
<evidence type="ECO:0000256" key="3">
    <source>
        <dbReference type="ARBA" id="ARBA00022989"/>
    </source>
</evidence>
<feature type="transmembrane region" description="Helical" evidence="5">
    <location>
        <begin position="170"/>
        <end position="196"/>
    </location>
</feature>
<dbReference type="Gene3D" id="1.10.3720.10">
    <property type="entry name" value="MetI-like"/>
    <property type="match status" value="1"/>
</dbReference>
<keyword evidence="2 5" id="KW-0812">Transmembrane</keyword>
<dbReference type="PANTHER" id="PTHR43839:SF1">
    <property type="entry name" value="OPPC IN A BINDING PROTEIN-DEPENDENT TRANSPORT SYSTEM"/>
    <property type="match status" value="1"/>
</dbReference>
<evidence type="ECO:0000256" key="5">
    <source>
        <dbReference type="RuleBase" id="RU363032"/>
    </source>
</evidence>
<dbReference type="InterPro" id="IPR000515">
    <property type="entry name" value="MetI-like"/>
</dbReference>
<dbReference type="PANTHER" id="PTHR43839">
    <property type="entry name" value="OPPC IN A BINDING PROTEIN-DEPENDENT TRANSPORT SYSTEM"/>
    <property type="match status" value="1"/>
</dbReference>
<dbReference type="InterPro" id="IPR035906">
    <property type="entry name" value="MetI-like_sf"/>
</dbReference>
<accession>A0A2Z4Y6C6</accession>
<keyword evidence="5" id="KW-0813">Transport</keyword>
<comment type="similarity">
    <text evidence="5">Belongs to the binding-protein-dependent transport system permease family.</text>
</comment>
<keyword evidence="3 5" id="KW-1133">Transmembrane helix</keyword>
<dbReference type="Pfam" id="PF12911">
    <property type="entry name" value="OppC_N"/>
    <property type="match status" value="1"/>
</dbReference>
<dbReference type="SUPFAM" id="SSF161098">
    <property type="entry name" value="MetI-like"/>
    <property type="match status" value="1"/>
</dbReference>
<evidence type="ECO:0000313" key="7">
    <source>
        <dbReference type="EMBL" id="AXA36711.1"/>
    </source>
</evidence>
<dbReference type="KEGG" id="schv:BRCON_1934"/>
<dbReference type="Proteomes" id="UP000262583">
    <property type="component" value="Chromosome"/>
</dbReference>
<dbReference type="AlphaFoldDB" id="A0A2Z4Y6C6"/>
<protein>
    <submittedName>
        <fullName evidence="7">Oligopeptide transport system permease protein OppC</fullName>
    </submittedName>
</protein>
<feature type="transmembrane region" description="Helical" evidence="5">
    <location>
        <begin position="296"/>
        <end position="316"/>
    </location>
</feature>
<evidence type="ECO:0000259" key="6">
    <source>
        <dbReference type="PROSITE" id="PS50928"/>
    </source>
</evidence>
<sequence length="387" mass="42947">MTGPSKQHIEQGDATAREALPVGVSPARLAWRRFRRNRTAVAAGIVLIFLYLITLFGSFIAPYDPAERNYAMTNHPPMLPRFVDETGRFHLRPFVYGMVLVDPVRQTWKFDLSKKYPIRFFVKGAPYKLWWIFPCDRHLFGVDPPGRICLLGTDSVGKDVFSRLIEGGKISLSIGLVGLSISLLIGMFVGALAGYYGGWWDTLIMRGVEFLLSIPTLYLIIALRAYFQTKGIFGIGGSQLTSTQMYVMIVVILAFIGWAGQARVVRGMVLAIKEQDFVTAERALGASSLRIIARHILPNTFSYVIVAATIAIPGYILGEVALSYLGVGIQEPQVSWGIMLEQAQSLSTIRNFPWLLFAPASVIIITVCAFNFLGDGLRDAFDPKNRT</sequence>
<dbReference type="InterPro" id="IPR025966">
    <property type="entry name" value="OppC_N"/>
</dbReference>
<comment type="subcellular location">
    <subcellularLocation>
        <location evidence="5">Cell membrane</location>
        <topology evidence="5">Multi-pass membrane protein</topology>
    </subcellularLocation>
    <subcellularLocation>
        <location evidence="1">Membrane</location>
        <topology evidence="1">Multi-pass membrane protein</topology>
    </subcellularLocation>
</comment>
<evidence type="ECO:0000256" key="1">
    <source>
        <dbReference type="ARBA" id="ARBA00004141"/>
    </source>
</evidence>
<dbReference type="EMBL" id="CP030759">
    <property type="protein sequence ID" value="AXA36711.1"/>
    <property type="molecule type" value="Genomic_DNA"/>
</dbReference>
<evidence type="ECO:0000256" key="4">
    <source>
        <dbReference type="ARBA" id="ARBA00023136"/>
    </source>
</evidence>
<evidence type="ECO:0000313" key="8">
    <source>
        <dbReference type="Proteomes" id="UP000262583"/>
    </source>
</evidence>
<feature type="domain" description="ABC transmembrane type-1" evidence="6">
    <location>
        <begin position="168"/>
        <end position="374"/>
    </location>
</feature>
<dbReference type="GO" id="GO:0055085">
    <property type="term" value="P:transmembrane transport"/>
    <property type="evidence" value="ECO:0007669"/>
    <property type="project" value="InterPro"/>
</dbReference>
<feature type="transmembrane region" description="Helical" evidence="5">
    <location>
        <begin position="40"/>
        <end position="63"/>
    </location>
</feature>
<dbReference type="PROSITE" id="PS50928">
    <property type="entry name" value="ABC_TM1"/>
    <property type="match status" value="1"/>
</dbReference>
<feature type="transmembrane region" description="Helical" evidence="5">
    <location>
        <begin position="246"/>
        <end position="265"/>
    </location>
</feature>
<dbReference type="Pfam" id="PF00528">
    <property type="entry name" value="BPD_transp_1"/>
    <property type="match status" value="1"/>
</dbReference>
<feature type="transmembrane region" description="Helical" evidence="5">
    <location>
        <begin position="208"/>
        <end position="226"/>
    </location>
</feature>